<sequence>MDHLRYSGLPFEAQRAAFLDIVSSDALVSEALLRARALDLPNWLVVSGALYNSVWNHLTGKPSGYGIKDVDLFYFDDRDLSYEAEDTVIRRAALHFEGLALPVEVRNQARVHLWYPQKFGQPCPRYTSASESISHFASKTHAVGVRYGADGQLELVAPFGLDDIFSFRITPNRVMDNQRTHEAKGARAQVTWPEICVVPW</sequence>
<dbReference type="Pfam" id="PF06042">
    <property type="entry name" value="NTP_transf_6"/>
    <property type="match status" value="1"/>
</dbReference>
<keyword evidence="1" id="KW-0808">Transferase</keyword>
<gene>
    <name evidence="1" type="ORF">EB233_02375</name>
</gene>
<dbReference type="EMBL" id="CP033361">
    <property type="protein sequence ID" value="QKC74525.1"/>
    <property type="molecule type" value="Genomic_DNA"/>
</dbReference>
<keyword evidence="2" id="KW-1185">Reference proteome</keyword>
<dbReference type="InterPro" id="IPR009267">
    <property type="entry name" value="NTP_transf_6"/>
</dbReference>
<reference evidence="1 2" key="1">
    <citation type="submission" date="2018-10" db="EMBL/GenBank/DDBJ databases">
        <authorList>
            <person name="Perry B.J."/>
            <person name="Sullivan J.T."/>
            <person name="Murphy R.J.T."/>
            <person name="Ramsay J.P."/>
            <person name="Ronson C.W."/>
        </authorList>
    </citation>
    <scope>NUCLEOTIDE SEQUENCE [LARGE SCALE GENOMIC DNA]</scope>
    <source>
        <strain evidence="1 2">NZP2014</strain>
    </source>
</reference>
<accession>A0A6M7UBB2</accession>
<dbReference type="PANTHER" id="PTHR39166:SF1">
    <property type="entry name" value="BLL1166 PROTEIN"/>
    <property type="match status" value="1"/>
</dbReference>
<proteinExistence type="predicted"/>
<dbReference type="GO" id="GO:0016740">
    <property type="term" value="F:transferase activity"/>
    <property type="evidence" value="ECO:0007669"/>
    <property type="project" value="UniProtKB-KW"/>
</dbReference>
<evidence type="ECO:0000313" key="2">
    <source>
        <dbReference type="Proteomes" id="UP000503339"/>
    </source>
</evidence>
<protein>
    <submittedName>
        <fullName evidence="1">Nucleotidyltransferase family protein</fullName>
    </submittedName>
</protein>
<dbReference type="PANTHER" id="PTHR39166">
    <property type="entry name" value="BLL1166 PROTEIN"/>
    <property type="match status" value="1"/>
</dbReference>
<evidence type="ECO:0000313" key="1">
    <source>
        <dbReference type="EMBL" id="QKC74525.1"/>
    </source>
</evidence>
<dbReference type="AlphaFoldDB" id="A0A6M7UBB2"/>
<dbReference type="KEGG" id="merd:EB233_02375"/>
<dbReference type="RefSeq" id="WP_064990230.1">
    <property type="nucleotide sequence ID" value="NZ_CP033361.1"/>
</dbReference>
<organism evidence="1 2">
    <name type="scientific">Mesorhizobium erdmanii</name>
    <dbReference type="NCBI Taxonomy" id="1777866"/>
    <lineage>
        <taxon>Bacteria</taxon>
        <taxon>Pseudomonadati</taxon>
        <taxon>Pseudomonadota</taxon>
        <taxon>Alphaproteobacteria</taxon>
        <taxon>Hyphomicrobiales</taxon>
        <taxon>Phyllobacteriaceae</taxon>
        <taxon>Mesorhizobium</taxon>
    </lineage>
</organism>
<name>A0A6M7UBB2_9HYPH</name>
<dbReference type="Proteomes" id="UP000503339">
    <property type="component" value="Chromosome"/>
</dbReference>